<dbReference type="HOGENOM" id="CLU_449086_0_0_1"/>
<accession>V2WQ64</accession>
<comment type="caution">
    <text evidence="1">The sequence shown here is derived from an EMBL/GenBank/DDBJ whole genome shotgun (WGS) entry which is preliminary data.</text>
</comment>
<keyword evidence="2" id="KW-1185">Reference proteome</keyword>
<dbReference type="Proteomes" id="UP000017559">
    <property type="component" value="Unassembled WGS sequence"/>
</dbReference>
<dbReference type="EMBL" id="AWSO01000598">
    <property type="protein sequence ID" value="ESK88998.1"/>
    <property type="molecule type" value="Genomic_DNA"/>
</dbReference>
<gene>
    <name evidence="1" type="ORF">Moror_13157</name>
</gene>
<dbReference type="Gene3D" id="1.20.1280.50">
    <property type="match status" value="1"/>
</dbReference>
<dbReference type="AlphaFoldDB" id="V2WQ64"/>
<evidence type="ECO:0000313" key="2">
    <source>
        <dbReference type="Proteomes" id="UP000017559"/>
    </source>
</evidence>
<protein>
    <submittedName>
        <fullName evidence="1">Uncharacterized protein</fullName>
    </submittedName>
</protein>
<sequence length="581" mass="65522">MAPPVGPIIIQPRTTHAPMTSAELKTALRALDPTRSSQIPAVTSFIDDAEHDIELYEGYIQQLRVRQAVLTREVAEYKSLKSPIRRLPSEILRSIFFFTSKYKPNCFGVNSVWRLPALDMSAVCRRWRDIAIAYPSLWTNMLLDLDHSARAVASVQLYLIHSQQQPLSFRVVGPFDGDDNAAREILISLLDQSHRWLSVDLDAEDIEELVTGRNLDVSALRSAHLFEGSFLRLEAFSGTQKLESLSTFAFPKFIPTGAQVNMNLRHLAVQHTDSPSLRSLLTALPTLPKLESLDYHGMSLSLYYSSFGEPADYSVPIRPLAPVTSHVSSVSLHLWDTYGVYPLLKDIFSSLLLPSLVELKIQGGCRIPFNEAGEQLRDKAFSGEWPRATVHDFITTSSCHLTTLVLSGMPISDVDVIAMLYITPDLVDFTLHELWAEVRPECGSVGARPNTLNVGTVTKRMMEQLQNPAFDSDVFTEQRNALVPKLRKLSLRVLYANWEANEADEEFVKMVRSRWLRLLHRISENDSLLQAAQLRTVELTVVGIFVPHEEVYKPLKRLEREGLMFTIRIDRSGCGDGEYFV</sequence>
<organism evidence="1 2">
    <name type="scientific">Moniliophthora roreri (strain MCA 2997)</name>
    <name type="common">Cocoa frosty pod rot fungus</name>
    <name type="synonym">Crinipellis roreri</name>
    <dbReference type="NCBI Taxonomy" id="1381753"/>
    <lineage>
        <taxon>Eukaryota</taxon>
        <taxon>Fungi</taxon>
        <taxon>Dikarya</taxon>
        <taxon>Basidiomycota</taxon>
        <taxon>Agaricomycotina</taxon>
        <taxon>Agaricomycetes</taxon>
        <taxon>Agaricomycetidae</taxon>
        <taxon>Agaricales</taxon>
        <taxon>Marasmiineae</taxon>
        <taxon>Marasmiaceae</taxon>
        <taxon>Moniliophthora</taxon>
    </lineage>
</organism>
<reference evidence="1 2" key="1">
    <citation type="journal article" date="2014" name="BMC Genomics">
        <title>Genome and secretome analysis of the hemibiotrophic fungal pathogen, Moniliophthora roreri, which causes frosty pod rot disease of cacao: mechanisms of the biotrophic and necrotrophic phases.</title>
        <authorList>
            <person name="Meinhardt L.W."/>
            <person name="Costa G.G.L."/>
            <person name="Thomazella D.P.T."/>
            <person name="Teixeira P.J.P.L."/>
            <person name="Carazzolle M.F."/>
            <person name="Schuster S.C."/>
            <person name="Carlson J.E."/>
            <person name="Guiltinan M.J."/>
            <person name="Mieczkowski P."/>
            <person name="Farmer A."/>
            <person name="Ramaraj T."/>
            <person name="Crozier J."/>
            <person name="Davis R.E."/>
            <person name="Shao J."/>
            <person name="Melnick R.L."/>
            <person name="Pereira G.A.G."/>
            <person name="Bailey B.A."/>
        </authorList>
    </citation>
    <scope>NUCLEOTIDE SEQUENCE [LARGE SCALE GENOMIC DNA]</scope>
    <source>
        <strain evidence="1 2">MCA 2997</strain>
    </source>
</reference>
<evidence type="ECO:0000313" key="1">
    <source>
        <dbReference type="EMBL" id="ESK88998.1"/>
    </source>
</evidence>
<name>V2WQ64_MONRO</name>
<proteinExistence type="predicted"/>
<dbReference type="KEGG" id="mrr:Moror_13157"/>
<dbReference type="OrthoDB" id="3266451at2759"/>